<evidence type="ECO:0000256" key="2">
    <source>
        <dbReference type="SAM" id="SignalP"/>
    </source>
</evidence>
<feature type="chain" id="PRO_5031459647" evidence="2">
    <location>
        <begin position="29"/>
        <end position="99"/>
    </location>
</feature>
<proteinExistence type="predicted"/>
<feature type="signal peptide" evidence="2">
    <location>
        <begin position="1"/>
        <end position="28"/>
    </location>
</feature>
<name>A0A7R9HX73_9NEOP</name>
<reference evidence="3" key="1">
    <citation type="submission" date="2020-11" db="EMBL/GenBank/DDBJ databases">
        <authorList>
            <person name="Tran Van P."/>
        </authorList>
    </citation>
    <scope>NUCLEOTIDE SEQUENCE</scope>
</reference>
<dbReference type="EMBL" id="OD564730">
    <property type="protein sequence ID" value="CAD7439588.1"/>
    <property type="molecule type" value="Genomic_DNA"/>
</dbReference>
<dbReference type="AlphaFoldDB" id="A0A7R9HX73"/>
<protein>
    <submittedName>
        <fullName evidence="3">Uncharacterized protein</fullName>
    </submittedName>
</protein>
<keyword evidence="2" id="KW-0732">Signal</keyword>
<gene>
    <name evidence="3" type="ORF">TBIB3V08_LOCUS2142</name>
</gene>
<feature type="region of interest" description="Disordered" evidence="1">
    <location>
        <begin position="50"/>
        <end position="70"/>
    </location>
</feature>
<accession>A0A7R9HX73</accession>
<organism evidence="3">
    <name type="scientific">Timema bartmani</name>
    <dbReference type="NCBI Taxonomy" id="61472"/>
    <lineage>
        <taxon>Eukaryota</taxon>
        <taxon>Metazoa</taxon>
        <taxon>Ecdysozoa</taxon>
        <taxon>Arthropoda</taxon>
        <taxon>Hexapoda</taxon>
        <taxon>Insecta</taxon>
        <taxon>Pterygota</taxon>
        <taxon>Neoptera</taxon>
        <taxon>Polyneoptera</taxon>
        <taxon>Phasmatodea</taxon>
        <taxon>Timematodea</taxon>
        <taxon>Timematoidea</taxon>
        <taxon>Timematidae</taxon>
        <taxon>Timema</taxon>
    </lineage>
</organism>
<evidence type="ECO:0000256" key="1">
    <source>
        <dbReference type="SAM" id="MobiDB-lite"/>
    </source>
</evidence>
<sequence>MAPASSMCALVWCLVLFWELRSSSTVAAANTRPHIIFILADDYISFGVEPENSKPPVNTPSHSDKTSHDHNRQDGLCNVINCSCFNWFAILIYEENAAF</sequence>
<evidence type="ECO:0000313" key="3">
    <source>
        <dbReference type="EMBL" id="CAD7439588.1"/>
    </source>
</evidence>